<dbReference type="Proteomes" id="UP000014974">
    <property type="component" value="Unassembled WGS sequence"/>
</dbReference>
<proteinExistence type="predicted"/>
<comment type="caution">
    <text evidence="1">The sequence shown here is derived from an EMBL/GenBank/DDBJ whole genome shotgun (WGS) entry which is preliminary data.</text>
</comment>
<dbReference type="EMBL" id="ATNM01000134">
    <property type="protein sequence ID" value="EPR67169.1"/>
    <property type="molecule type" value="Genomic_DNA"/>
</dbReference>
<evidence type="ECO:0000313" key="1">
    <source>
        <dbReference type="EMBL" id="EPR67169.1"/>
    </source>
</evidence>
<accession>S7WKD3</accession>
<dbReference type="STRING" id="641524.ADICYQ_3724"/>
<reference evidence="1 2" key="1">
    <citation type="journal article" date="2013" name="Genome Announc.">
        <title>Draft Genome Sequence of Cyclobacterium qasimii Strain M12-11BT, Isolated from Arctic Marine Sediment.</title>
        <authorList>
            <person name="Shivaji S."/>
            <person name="Ara S."/>
            <person name="Singh A."/>
            <person name="Kumar Pinnaka A."/>
        </authorList>
    </citation>
    <scope>NUCLEOTIDE SEQUENCE [LARGE SCALE GENOMIC DNA]</scope>
    <source>
        <strain evidence="1 2">M12-11B</strain>
    </source>
</reference>
<gene>
    <name evidence="1" type="ORF">ADICYQ_3724</name>
</gene>
<protein>
    <submittedName>
        <fullName evidence="1">Uncharacterized protein</fullName>
    </submittedName>
</protein>
<evidence type="ECO:0000313" key="2">
    <source>
        <dbReference type="Proteomes" id="UP000014974"/>
    </source>
</evidence>
<dbReference type="AlphaFoldDB" id="S7WKD3"/>
<organism evidence="1 2">
    <name type="scientific">Cyclobacterium qasimii M12-11B</name>
    <dbReference type="NCBI Taxonomy" id="641524"/>
    <lineage>
        <taxon>Bacteria</taxon>
        <taxon>Pseudomonadati</taxon>
        <taxon>Bacteroidota</taxon>
        <taxon>Cytophagia</taxon>
        <taxon>Cytophagales</taxon>
        <taxon>Cyclobacteriaceae</taxon>
        <taxon>Cyclobacterium</taxon>
    </lineage>
</organism>
<name>S7WKD3_9BACT</name>
<sequence>MVRIIPLIYQKLKLRKMSVPEKGNMDSGSKRKVAILKH</sequence>